<evidence type="ECO:0000313" key="1">
    <source>
        <dbReference type="EMBL" id="RUP48863.1"/>
    </source>
</evidence>
<dbReference type="PANTHER" id="PTHR47204:SF1">
    <property type="entry name" value="RIBONUCLEASE H2 SUBUNIT C"/>
    <property type="match status" value="1"/>
</dbReference>
<dbReference type="Pfam" id="PF08615">
    <property type="entry name" value="RNase_H2_suC"/>
    <property type="match status" value="1"/>
</dbReference>
<proteinExistence type="predicted"/>
<dbReference type="OrthoDB" id="6222486at2759"/>
<dbReference type="InterPro" id="IPR013924">
    <property type="entry name" value="RNase_H2_suC"/>
</dbReference>
<name>A0A433DDD2_9FUNG</name>
<organism evidence="1 2">
    <name type="scientific">Jimgerdemannia flammicorona</name>
    <dbReference type="NCBI Taxonomy" id="994334"/>
    <lineage>
        <taxon>Eukaryota</taxon>
        <taxon>Fungi</taxon>
        <taxon>Fungi incertae sedis</taxon>
        <taxon>Mucoromycota</taxon>
        <taxon>Mucoromycotina</taxon>
        <taxon>Endogonomycetes</taxon>
        <taxon>Endogonales</taxon>
        <taxon>Endogonaceae</taxon>
        <taxon>Jimgerdemannia</taxon>
    </lineage>
</organism>
<gene>
    <name evidence="1" type="ORF">BC936DRAFT_143799</name>
</gene>
<sequence length="147" mass="16469">MEIRLDPSSLATCDKTENLHSLPCRINHNAVANIPAYFVVTPADGTVPRRLRRNVPWPSATGPKDAPARSFQETDPPPSRSDDENNPSDDDKHHESDTRQWTATHRFSSMTVWATGQAPQRDANPYLMAMEWLEVATIVSVFLSVFP</sequence>
<accession>A0A433DDD2</accession>
<dbReference type="GO" id="GO:0032299">
    <property type="term" value="C:ribonuclease H2 complex"/>
    <property type="evidence" value="ECO:0007669"/>
    <property type="project" value="InterPro"/>
</dbReference>
<dbReference type="PANTHER" id="PTHR47204">
    <property type="entry name" value="OS02G0168900 PROTEIN"/>
    <property type="match status" value="1"/>
</dbReference>
<reference evidence="1 2" key="1">
    <citation type="journal article" date="2018" name="New Phytol.">
        <title>Phylogenomics of Endogonaceae and evolution of mycorrhizas within Mucoromycota.</title>
        <authorList>
            <person name="Chang Y."/>
            <person name="Desiro A."/>
            <person name="Na H."/>
            <person name="Sandor L."/>
            <person name="Lipzen A."/>
            <person name="Clum A."/>
            <person name="Barry K."/>
            <person name="Grigoriev I.V."/>
            <person name="Martin F.M."/>
            <person name="Stajich J.E."/>
            <person name="Smith M.E."/>
            <person name="Bonito G."/>
            <person name="Spatafora J.W."/>
        </authorList>
    </citation>
    <scope>NUCLEOTIDE SEQUENCE [LARGE SCALE GENOMIC DNA]</scope>
    <source>
        <strain evidence="1 2">GMNB39</strain>
    </source>
</reference>
<keyword evidence="2" id="KW-1185">Reference proteome</keyword>
<dbReference type="GO" id="GO:0006401">
    <property type="term" value="P:RNA catabolic process"/>
    <property type="evidence" value="ECO:0007669"/>
    <property type="project" value="InterPro"/>
</dbReference>
<comment type="caution">
    <text evidence="1">The sequence shown here is derived from an EMBL/GenBank/DDBJ whole genome shotgun (WGS) entry which is preliminary data.</text>
</comment>
<evidence type="ECO:0000313" key="2">
    <source>
        <dbReference type="Proteomes" id="UP000268093"/>
    </source>
</evidence>
<dbReference type="Proteomes" id="UP000268093">
    <property type="component" value="Unassembled WGS sequence"/>
</dbReference>
<protein>
    <submittedName>
        <fullName evidence="1">Uncharacterized protein</fullName>
    </submittedName>
</protein>
<dbReference type="EMBL" id="RBNI01002863">
    <property type="protein sequence ID" value="RUP48863.1"/>
    <property type="molecule type" value="Genomic_DNA"/>
</dbReference>